<comment type="caution">
    <text evidence="4">The sequence shown here is derived from an EMBL/GenBank/DDBJ whole genome shotgun (WGS) entry which is preliminary data.</text>
</comment>
<dbReference type="EMBL" id="QVQW01000060">
    <property type="protein sequence ID" value="RKU42181.1"/>
    <property type="molecule type" value="Genomic_DNA"/>
</dbReference>
<name>A0A420Y2S5_9PEZI</name>
<dbReference type="OrthoDB" id="433474at2759"/>
<dbReference type="InterPro" id="IPR013094">
    <property type="entry name" value="AB_hydrolase_3"/>
</dbReference>
<feature type="region of interest" description="Disordered" evidence="2">
    <location>
        <begin position="47"/>
        <end position="66"/>
    </location>
</feature>
<reference evidence="4 5" key="1">
    <citation type="submission" date="2018-08" db="EMBL/GenBank/DDBJ databases">
        <title>Draft genome of the lignicolous fungus Coniochaeta pulveracea.</title>
        <authorList>
            <person name="Borstlap C.J."/>
            <person name="De Witt R.N."/>
            <person name="Botha A."/>
            <person name="Volschenk H."/>
        </authorList>
    </citation>
    <scope>NUCLEOTIDE SEQUENCE [LARGE SCALE GENOMIC DNA]</scope>
    <source>
        <strain evidence="4 5">CAB683</strain>
    </source>
</reference>
<evidence type="ECO:0000256" key="2">
    <source>
        <dbReference type="SAM" id="MobiDB-lite"/>
    </source>
</evidence>
<dbReference type="Proteomes" id="UP000275385">
    <property type="component" value="Unassembled WGS sequence"/>
</dbReference>
<dbReference type="Pfam" id="PF07859">
    <property type="entry name" value="Abhydrolase_3"/>
    <property type="match status" value="1"/>
</dbReference>
<organism evidence="4 5">
    <name type="scientific">Coniochaeta pulveracea</name>
    <dbReference type="NCBI Taxonomy" id="177199"/>
    <lineage>
        <taxon>Eukaryota</taxon>
        <taxon>Fungi</taxon>
        <taxon>Dikarya</taxon>
        <taxon>Ascomycota</taxon>
        <taxon>Pezizomycotina</taxon>
        <taxon>Sordariomycetes</taxon>
        <taxon>Sordariomycetidae</taxon>
        <taxon>Coniochaetales</taxon>
        <taxon>Coniochaetaceae</taxon>
        <taxon>Coniochaeta</taxon>
    </lineage>
</organism>
<evidence type="ECO:0000313" key="4">
    <source>
        <dbReference type="EMBL" id="RKU42181.1"/>
    </source>
</evidence>
<protein>
    <recommendedName>
        <fullName evidence="3">Alpha/beta hydrolase fold-3 domain-containing protein</fullName>
    </recommendedName>
</protein>
<gene>
    <name evidence="4" type="ORF">DL546_003168</name>
</gene>
<sequence length="461" mass="51355">MEPLIKAVAAIEGTSKDDTDIAGNTQEQHLRLPVPDIGRPIHRSLTAPLAVGPNPEPNEIRHDDKYDNPLDSSSRWYLSARAKALRQGAKIGFGMQHRMSPSPPDPTKTIYLDSTLGGSIGKEIIQVDVWVPECRKMRHFHRSQKPVRPAVINFHGGGFVLGQGTDDARWAVAAMTTMDAVVFSVNYRLAPSHPFPKPVEDCVDAIMQICCPEGPIAKTFNLDPNRIFLSGFSAGGNLALAAWLILASRNKWAEWGYANMPACTPRISGIALFYPLLDWTVSRPRKRASCSRPDQTLPSSMTDLFDASYIYPPLPVHKRTDWRLSPGLMSDEMINHLPPMHLCLCEFDMLLTEGLTFAERLRHQHKSVEVRIVEGAKHAWDKPPGIIPKGSMAVEYAAALKSIETWSAELDRIEAEEGTDTDAPEKVDVGQHMKLVEIAPQERQQQLLKPHEYMTRAITNV</sequence>
<dbReference type="Gene3D" id="3.40.50.1820">
    <property type="entry name" value="alpha/beta hydrolase"/>
    <property type="match status" value="1"/>
</dbReference>
<feature type="domain" description="Alpha/beta hydrolase fold-3" evidence="3">
    <location>
        <begin position="151"/>
        <end position="380"/>
    </location>
</feature>
<accession>A0A420Y2S5</accession>
<dbReference type="InterPro" id="IPR050300">
    <property type="entry name" value="GDXG_lipolytic_enzyme"/>
</dbReference>
<dbReference type="STRING" id="177199.A0A420Y2S5"/>
<proteinExistence type="predicted"/>
<keyword evidence="1" id="KW-0378">Hydrolase</keyword>
<dbReference type="PANTHER" id="PTHR48081">
    <property type="entry name" value="AB HYDROLASE SUPERFAMILY PROTEIN C4A8.06C"/>
    <property type="match status" value="1"/>
</dbReference>
<dbReference type="GO" id="GO:0016787">
    <property type="term" value="F:hydrolase activity"/>
    <property type="evidence" value="ECO:0007669"/>
    <property type="project" value="UniProtKB-KW"/>
</dbReference>
<keyword evidence="5" id="KW-1185">Reference proteome</keyword>
<dbReference type="SUPFAM" id="SSF53474">
    <property type="entry name" value="alpha/beta-Hydrolases"/>
    <property type="match status" value="1"/>
</dbReference>
<dbReference type="InterPro" id="IPR029058">
    <property type="entry name" value="AB_hydrolase_fold"/>
</dbReference>
<evidence type="ECO:0000256" key="1">
    <source>
        <dbReference type="ARBA" id="ARBA00022801"/>
    </source>
</evidence>
<dbReference type="PANTHER" id="PTHR48081:SF8">
    <property type="entry name" value="ALPHA_BETA HYDROLASE FOLD-3 DOMAIN-CONTAINING PROTEIN-RELATED"/>
    <property type="match status" value="1"/>
</dbReference>
<evidence type="ECO:0000313" key="5">
    <source>
        <dbReference type="Proteomes" id="UP000275385"/>
    </source>
</evidence>
<dbReference type="AlphaFoldDB" id="A0A420Y2S5"/>
<evidence type="ECO:0000259" key="3">
    <source>
        <dbReference type="Pfam" id="PF07859"/>
    </source>
</evidence>